<feature type="compositionally biased region" description="Low complexity" evidence="4">
    <location>
        <begin position="813"/>
        <end position="829"/>
    </location>
</feature>
<dbReference type="InterPro" id="IPR036942">
    <property type="entry name" value="Beta-barrel_TonB_sf"/>
</dbReference>
<evidence type="ECO:0000256" key="3">
    <source>
        <dbReference type="ARBA" id="ARBA00023237"/>
    </source>
</evidence>
<keyword evidence="5" id="KW-0732">Signal</keyword>
<evidence type="ECO:0000256" key="5">
    <source>
        <dbReference type="SAM" id="SignalP"/>
    </source>
</evidence>
<feature type="domain" description="TonB-dependent transporter Oar-like beta-barrel" evidence="6">
    <location>
        <begin position="200"/>
        <end position="1017"/>
    </location>
</feature>
<keyword evidence="2" id="KW-0472">Membrane</keyword>
<evidence type="ECO:0000256" key="2">
    <source>
        <dbReference type="ARBA" id="ARBA00023136"/>
    </source>
</evidence>
<evidence type="ECO:0000313" key="8">
    <source>
        <dbReference type="Proteomes" id="UP000647241"/>
    </source>
</evidence>
<dbReference type="AlphaFoldDB" id="A0A917GZU4"/>
<evidence type="ECO:0000256" key="4">
    <source>
        <dbReference type="SAM" id="MobiDB-lite"/>
    </source>
</evidence>
<dbReference type="SUPFAM" id="SSF56935">
    <property type="entry name" value="Porins"/>
    <property type="match status" value="1"/>
</dbReference>
<protein>
    <recommendedName>
        <fullName evidence="6">TonB-dependent transporter Oar-like beta-barrel domain-containing protein</fullName>
    </recommendedName>
</protein>
<dbReference type="InterPro" id="IPR008969">
    <property type="entry name" value="CarboxyPept-like_regulatory"/>
</dbReference>
<comment type="caution">
    <text evidence="7">The sequence shown here is derived from an EMBL/GenBank/DDBJ whole genome shotgun (WGS) entry which is preliminary data.</text>
</comment>
<feature type="region of interest" description="Disordered" evidence="4">
    <location>
        <begin position="809"/>
        <end position="832"/>
    </location>
</feature>
<feature type="compositionally biased region" description="Basic and acidic residues" evidence="4">
    <location>
        <begin position="133"/>
        <end position="145"/>
    </location>
</feature>
<comment type="subcellular location">
    <subcellularLocation>
        <location evidence="1">Cell outer membrane</location>
    </subcellularLocation>
</comment>
<organism evidence="7 8">
    <name type="scientific">Edaphobacter dinghuensis</name>
    <dbReference type="NCBI Taxonomy" id="1560005"/>
    <lineage>
        <taxon>Bacteria</taxon>
        <taxon>Pseudomonadati</taxon>
        <taxon>Acidobacteriota</taxon>
        <taxon>Terriglobia</taxon>
        <taxon>Terriglobales</taxon>
        <taxon>Acidobacteriaceae</taxon>
        <taxon>Edaphobacter</taxon>
    </lineage>
</organism>
<dbReference type="SUPFAM" id="SSF49464">
    <property type="entry name" value="Carboxypeptidase regulatory domain-like"/>
    <property type="match status" value="1"/>
</dbReference>
<evidence type="ECO:0000259" key="6">
    <source>
        <dbReference type="Pfam" id="PF25183"/>
    </source>
</evidence>
<reference evidence="7" key="2">
    <citation type="submission" date="2020-09" db="EMBL/GenBank/DDBJ databases">
        <authorList>
            <person name="Sun Q."/>
            <person name="Zhou Y."/>
        </authorList>
    </citation>
    <scope>NUCLEOTIDE SEQUENCE</scope>
    <source>
        <strain evidence="7">CGMCC 1.12997</strain>
    </source>
</reference>
<sequence length="1024" mass="110286">MISRDLMKLVRLGLCMLVLMAALSTAIASEYHGVVISGDLPVPGATVTVMQGGKKFVAVTDLQGFYSFPTLVDGPATVNVEMTGYAQVKREIAVAPNAATDKWELQLLSLEQMRTTLKPVLSTGIAETPIQSEPKKTGEAPRQKGETAPASDEVAQRAAEGLLINGSVNNAATSQFTLAQRFGNTASGRALYNFSLNVRLNNSTFDAKSYSLTGIDTPKPDTSQITGGFALQGPLKIPGLLRNGPNIFVGYQRTRDSTAVTTPGLVPDIAERNGDFSQAVNAQGQPVVIYDPATGQPFPGNKIPINPQAQALLNLYPLPNFSGSTQYNYQIPLITDAHKDAFISTASKTIGRKDQITGTFAATSTRNSSTTLLGFVDTTDGLGMSSKINWAHTLNARLRINLGYQFSRQSTRLTPYWENRENISGNAGITGNDQTPTYWGPPTLNFSRGLTSLTDGQSSFIRNATNGVSYIMRWNHAAHNVSGGFDFRRQQFNYLSQANPRGTFNFTGAATAGNTTRGGSDVADFLLGIPDASNIGFGNADKYLRQSVYDAYLVDDWRVTPQLTLNVGARWEYGAPITELKGRLVNLDVVSGFSAIAPVLASDPVGTLTRQRYPTSLMRPDRNGIEPRIGMSWRPIPGSSMVVNAGYGVNYDTSVYQGIAIQMAQQAPLAKSLTVQNSAACPLTLANGFEPCSTTTAQTFGVDPNFRVGYVHTWDLKVQRDLPGSLQMVVTYLGIKGTRGVQEFLPNTNPLGAVNPCPSCPTGFEYMVSNGNSTRESGQIQLRRRLHSGFTASLLYTFSKSIDDDSALGGQGAVSDSSSSSGTETQSQTPATIAQDWRNLSGERGLSNFDQRHLLNVQVQYTTGMGMAGGSLMSGWRGRLYKEWTIQTQIIAGSGLPQTPIDSSVVVSGYSAFVRPSVTGESLYAAPPGLFLNPGAYKAPPLGQWGNARRNSITGPSQFSLDASMVRTFRLKPKVNLDLQIAATNVLNHVTYSTWQSSITSTQFGLPAAANSMRSLQTSLRLRF</sequence>
<dbReference type="Gene3D" id="2.40.170.20">
    <property type="entry name" value="TonB-dependent receptor, beta-barrel domain"/>
    <property type="match status" value="1"/>
</dbReference>
<gene>
    <name evidence="7" type="ORF">GCM10011585_00460</name>
</gene>
<keyword evidence="3" id="KW-0998">Cell outer membrane</keyword>
<dbReference type="InterPro" id="IPR057601">
    <property type="entry name" value="Oar-like_b-barrel"/>
</dbReference>
<evidence type="ECO:0000256" key="1">
    <source>
        <dbReference type="ARBA" id="ARBA00004442"/>
    </source>
</evidence>
<feature type="signal peptide" evidence="5">
    <location>
        <begin position="1"/>
        <end position="28"/>
    </location>
</feature>
<dbReference type="Gene3D" id="2.60.40.1120">
    <property type="entry name" value="Carboxypeptidase-like, regulatory domain"/>
    <property type="match status" value="1"/>
</dbReference>
<reference evidence="7" key="1">
    <citation type="journal article" date="2014" name="Int. J. Syst. Evol. Microbiol.">
        <title>Complete genome sequence of Corynebacterium casei LMG S-19264T (=DSM 44701T), isolated from a smear-ripened cheese.</title>
        <authorList>
            <consortium name="US DOE Joint Genome Institute (JGI-PGF)"/>
            <person name="Walter F."/>
            <person name="Albersmeier A."/>
            <person name="Kalinowski J."/>
            <person name="Ruckert C."/>
        </authorList>
    </citation>
    <scope>NUCLEOTIDE SEQUENCE</scope>
    <source>
        <strain evidence="7">CGMCC 1.12997</strain>
    </source>
</reference>
<feature type="chain" id="PRO_5036673721" description="TonB-dependent transporter Oar-like beta-barrel domain-containing protein" evidence="5">
    <location>
        <begin position="29"/>
        <end position="1024"/>
    </location>
</feature>
<proteinExistence type="predicted"/>
<dbReference type="GO" id="GO:0009279">
    <property type="term" value="C:cell outer membrane"/>
    <property type="evidence" value="ECO:0007669"/>
    <property type="project" value="UniProtKB-SubCell"/>
</dbReference>
<keyword evidence="8" id="KW-1185">Reference proteome</keyword>
<dbReference type="EMBL" id="BMGT01000001">
    <property type="protein sequence ID" value="GGG62937.1"/>
    <property type="molecule type" value="Genomic_DNA"/>
</dbReference>
<dbReference type="Proteomes" id="UP000647241">
    <property type="component" value="Unassembled WGS sequence"/>
</dbReference>
<dbReference type="Pfam" id="PF25183">
    <property type="entry name" value="OMP_b-brl_4"/>
    <property type="match status" value="1"/>
</dbReference>
<dbReference type="Pfam" id="PF13620">
    <property type="entry name" value="CarboxypepD_reg"/>
    <property type="match status" value="1"/>
</dbReference>
<accession>A0A917GZU4</accession>
<name>A0A917GZU4_9BACT</name>
<feature type="region of interest" description="Disordered" evidence="4">
    <location>
        <begin position="124"/>
        <end position="151"/>
    </location>
</feature>
<evidence type="ECO:0000313" key="7">
    <source>
        <dbReference type="EMBL" id="GGG62937.1"/>
    </source>
</evidence>